<comment type="caution">
    <text evidence="2">The sequence shown here is derived from an EMBL/GenBank/DDBJ whole genome shotgun (WGS) entry which is preliminary data.</text>
</comment>
<name>X1MP64_9ZZZZ</name>
<dbReference type="AlphaFoldDB" id="X1MP64"/>
<dbReference type="InterPro" id="IPR002611">
    <property type="entry name" value="IstB_ATP-bd"/>
</dbReference>
<dbReference type="Pfam" id="PF01695">
    <property type="entry name" value="IstB_IS21"/>
    <property type="match status" value="1"/>
</dbReference>
<dbReference type="InterPro" id="IPR027417">
    <property type="entry name" value="P-loop_NTPase"/>
</dbReference>
<organism evidence="2">
    <name type="scientific">marine sediment metagenome</name>
    <dbReference type="NCBI Taxonomy" id="412755"/>
    <lineage>
        <taxon>unclassified sequences</taxon>
        <taxon>metagenomes</taxon>
        <taxon>ecological metagenomes</taxon>
    </lineage>
</organism>
<accession>X1MP64</accession>
<reference evidence="2" key="1">
    <citation type="journal article" date="2014" name="Front. Microbiol.">
        <title>High frequency of phylogenetically diverse reductive dehalogenase-homologous genes in deep subseafloor sedimentary metagenomes.</title>
        <authorList>
            <person name="Kawai M."/>
            <person name="Futagami T."/>
            <person name="Toyoda A."/>
            <person name="Takaki Y."/>
            <person name="Nishi S."/>
            <person name="Hori S."/>
            <person name="Arai W."/>
            <person name="Tsubouchi T."/>
            <person name="Morono Y."/>
            <person name="Uchiyama I."/>
            <person name="Ito T."/>
            <person name="Fujiyama A."/>
            <person name="Inagaki F."/>
            <person name="Takami H."/>
        </authorList>
    </citation>
    <scope>NUCLEOTIDE SEQUENCE</scope>
    <source>
        <strain evidence="2">Expedition CK06-06</strain>
    </source>
</reference>
<feature type="non-terminal residue" evidence="2">
    <location>
        <position position="259"/>
    </location>
</feature>
<gene>
    <name evidence="2" type="ORF">S06H3_45434</name>
</gene>
<evidence type="ECO:0000313" key="2">
    <source>
        <dbReference type="EMBL" id="GAI33432.1"/>
    </source>
</evidence>
<proteinExistence type="predicted"/>
<dbReference type="GO" id="GO:0005524">
    <property type="term" value="F:ATP binding"/>
    <property type="evidence" value="ECO:0007669"/>
    <property type="project" value="InterPro"/>
</dbReference>
<dbReference type="GO" id="GO:0006260">
    <property type="term" value="P:DNA replication"/>
    <property type="evidence" value="ECO:0007669"/>
    <property type="project" value="TreeGrafter"/>
</dbReference>
<dbReference type="SUPFAM" id="SSF52540">
    <property type="entry name" value="P-loop containing nucleoside triphosphate hydrolases"/>
    <property type="match status" value="2"/>
</dbReference>
<evidence type="ECO:0000259" key="1">
    <source>
        <dbReference type="Pfam" id="PF01695"/>
    </source>
</evidence>
<dbReference type="PANTHER" id="PTHR30050:SF4">
    <property type="entry name" value="ATP-BINDING PROTEIN RV3427C IN INSERTION SEQUENCE-RELATED"/>
    <property type="match status" value="1"/>
</dbReference>
<dbReference type="EMBL" id="BARV01028366">
    <property type="protein sequence ID" value="GAI33432.1"/>
    <property type="molecule type" value="Genomic_DNA"/>
</dbReference>
<protein>
    <recommendedName>
        <fullName evidence="1">IstB-like ATP-binding domain-containing protein</fullName>
    </recommendedName>
</protein>
<dbReference type="Gene3D" id="3.40.50.300">
    <property type="entry name" value="P-loop containing nucleotide triphosphate hydrolases"/>
    <property type="match status" value="2"/>
</dbReference>
<sequence length="259" mass="30020">MLEFRPEFALGEIPYDRFFDQVRSTQLLILDDLGAQTSTPWAKEKMDQLLNHRFSHELPTVITTSTQPEQLEERLRTRLTDPRLCQVYPIEEEQANIMDYSWGPGLELQKKMTFASFDWERVNLPSEQRDNLERVYRLALDFAKSPDGWLVLQGVTGCGKTHLAAAIVNYHYQAGKPALFVVVPEFLDHLRSTFSPESKVSYDQLFEKVKTTTLLVLDDFGEQATTPWAQEKMYQVINYRYNARLATVITTRCSLDEIE</sequence>
<feature type="domain" description="IstB-like ATP-binding" evidence="1">
    <location>
        <begin position="108"/>
        <end position="257"/>
    </location>
</feature>
<dbReference type="PANTHER" id="PTHR30050">
    <property type="entry name" value="CHROMOSOMAL REPLICATION INITIATOR PROTEIN DNAA"/>
    <property type="match status" value="1"/>
</dbReference>